<evidence type="ECO:0000256" key="1">
    <source>
        <dbReference type="ARBA" id="ARBA00023157"/>
    </source>
</evidence>
<dbReference type="PROSITE" id="PS00134">
    <property type="entry name" value="TRYPSIN_HIS"/>
    <property type="match status" value="1"/>
</dbReference>
<dbReference type="KEGG" id="xma:102219091"/>
<feature type="signal peptide" evidence="2">
    <location>
        <begin position="1"/>
        <end position="18"/>
    </location>
</feature>
<evidence type="ECO:0000313" key="4">
    <source>
        <dbReference type="Ensembl" id="ENSXMAP00000030323.1"/>
    </source>
</evidence>
<dbReference type="RefSeq" id="XP_005812773.2">
    <property type="nucleotide sequence ID" value="XM_005812716.3"/>
</dbReference>
<dbReference type="PRINTS" id="PR00722">
    <property type="entry name" value="CHYMOTRYPSIN"/>
</dbReference>
<dbReference type="Gene3D" id="2.40.10.10">
    <property type="entry name" value="Trypsin-like serine proteases"/>
    <property type="match status" value="1"/>
</dbReference>
<dbReference type="GO" id="GO:0006508">
    <property type="term" value="P:proteolysis"/>
    <property type="evidence" value="ECO:0007669"/>
    <property type="project" value="InterPro"/>
</dbReference>
<keyword evidence="1" id="KW-1015">Disulfide bond</keyword>
<evidence type="ECO:0000256" key="2">
    <source>
        <dbReference type="SAM" id="SignalP"/>
    </source>
</evidence>
<dbReference type="InParanoid" id="A0A3B5QHD5"/>
<proteinExistence type="predicted"/>
<dbReference type="Pfam" id="PF00089">
    <property type="entry name" value="Trypsin"/>
    <property type="match status" value="1"/>
</dbReference>
<name>A0A3B5QHD5_XIPMA</name>
<dbReference type="GeneTree" id="ENSGT00390000009571"/>
<feature type="domain" description="Peptidase S1" evidence="3">
    <location>
        <begin position="27"/>
        <end position="265"/>
    </location>
</feature>
<dbReference type="OrthoDB" id="5565075at2759"/>
<dbReference type="Proteomes" id="UP000002852">
    <property type="component" value="Unassembled WGS sequence"/>
</dbReference>
<dbReference type="InterPro" id="IPR009003">
    <property type="entry name" value="Peptidase_S1_PA"/>
</dbReference>
<dbReference type="InterPro" id="IPR018114">
    <property type="entry name" value="TRYPSIN_HIS"/>
</dbReference>
<dbReference type="STRING" id="8083.ENSXMAP00000030323"/>
<reference evidence="4" key="4">
    <citation type="submission" date="2025-09" db="UniProtKB">
        <authorList>
            <consortium name="Ensembl"/>
        </authorList>
    </citation>
    <scope>IDENTIFICATION</scope>
    <source>
        <strain evidence="4">JP 163 A</strain>
    </source>
</reference>
<feature type="chain" id="PRO_5017334223" evidence="2">
    <location>
        <begin position="19"/>
        <end position="274"/>
    </location>
</feature>
<keyword evidence="2" id="KW-0732">Signal</keyword>
<keyword evidence="5" id="KW-1185">Reference proteome</keyword>
<dbReference type="OMA" id="DYLSWIE"/>
<organism evidence="4 5">
    <name type="scientific">Xiphophorus maculatus</name>
    <name type="common">Southern platyfish</name>
    <name type="synonym">Platypoecilus maculatus</name>
    <dbReference type="NCBI Taxonomy" id="8083"/>
    <lineage>
        <taxon>Eukaryota</taxon>
        <taxon>Metazoa</taxon>
        <taxon>Chordata</taxon>
        <taxon>Craniata</taxon>
        <taxon>Vertebrata</taxon>
        <taxon>Euteleostomi</taxon>
        <taxon>Actinopterygii</taxon>
        <taxon>Neopterygii</taxon>
        <taxon>Teleostei</taxon>
        <taxon>Neoteleostei</taxon>
        <taxon>Acanthomorphata</taxon>
        <taxon>Ovalentaria</taxon>
        <taxon>Atherinomorphae</taxon>
        <taxon>Cyprinodontiformes</taxon>
        <taxon>Poeciliidae</taxon>
        <taxon>Poeciliinae</taxon>
        <taxon>Xiphophorus</taxon>
    </lineage>
</organism>
<dbReference type="AlphaFoldDB" id="A0A3B5QHD5"/>
<dbReference type="Ensembl" id="ENSXMAT00000030547.1">
    <property type="protein sequence ID" value="ENSXMAP00000030323.1"/>
    <property type="gene ID" value="ENSXMAG00000020974.1"/>
</dbReference>
<reference evidence="5" key="2">
    <citation type="journal article" date="2013" name="Nat. Genet.">
        <title>The genome of the platyfish, Xiphophorus maculatus, provides insights into evolutionary adaptation and several complex traits.</title>
        <authorList>
            <person name="Schartl M."/>
            <person name="Walter R.B."/>
            <person name="Shen Y."/>
            <person name="Garcia T."/>
            <person name="Catchen J."/>
            <person name="Amores A."/>
            <person name="Braasch I."/>
            <person name="Chalopin D."/>
            <person name="Volff J.N."/>
            <person name="Lesch K.P."/>
            <person name="Bisazza A."/>
            <person name="Minx P."/>
            <person name="Hillier L."/>
            <person name="Wilson R.K."/>
            <person name="Fuerstenberg S."/>
            <person name="Boore J."/>
            <person name="Searle S."/>
            <person name="Postlethwait J.H."/>
            <person name="Warren W.C."/>
        </authorList>
    </citation>
    <scope>NUCLEOTIDE SEQUENCE [LARGE SCALE GENOMIC DNA]</scope>
    <source>
        <strain evidence="5">JP 163 A</strain>
    </source>
</reference>
<sequence length="274" mass="30662">MAAMTVLLVLLWLGVTTSSKIDLQKRVIGGERCRQDERRYHVLLVIEDRNTRGFCGGSLLRNGWILTAAHCWKSGQTVEAYLGLHMDIVAPIRIPLGIFEKPKVYKVGFWFFGKQHDLMLLKLPDTATIPHGVTTIELPDCSDQPQIDDEMQIAGQASTFGDYFTTRQPGYSPVLQCANINKVSCNRFRQQLAPNSWHIHQHWFCGQTPGVDLCLGDSGGGVEYKGRIYGVNSFVGDKNYPCRAPAAFMDLCHQDYLSWIENTIGPAPNPGYDV</sequence>
<reference evidence="4" key="3">
    <citation type="submission" date="2025-08" db="UniProtKB">
        <authorList>
            <consortium name="Ensembl"/>
        </authorList>
    </citation>
    <scope>IDENTIFICATION</scope>
    <source>
        <strain evidence="4">JP 163 A</strain>
    </source>
</reference>
<dbReference type="PANTHER" id="PTHR24271:SF96">
    <property type="entry name" value="GRANZYME A-RELATED"/>
    <property type="match status" value="1"/>
</dbReference>
<evidence type="ECO:0000313" key="5">
    <source>
        <dbReference type="Proteomes" id="UP000002852"/>
    </source>
</evidence>
<accession>A0A3B5QHD5</accession>
<reference evidence="5" key="1">
    <citation type="submission" date="2012-01" db="EMBL/GenBank/DDBJ databases">
        <authorList>
            <person name="Walter R."/>
            <person name="Schartl M."/>
            <person name="Warren W."/>
        </authorList>
    </citation>
    <scope>NUCLEOTIDE SEQUENCE [LARGE SCALE GENOMIC DNA]</scope>
    <source>
        <strain evidence="5">JP 163 A</strain>
    </source>
</reference>
<dbReference type="SUPFAM" id="SSF50494">
    <property type="entry name" value="Trypsin-like serine proteases"/>
    <property type="match status" value="1"/>
</dbReference>
<dbReference type="InterPro" id="IPR001254">
    <property type="entry name" value="Trypsin_dom"/>
</dbReference>
<dbReference type="SMART" id="SM00020">
    <property type="entry name" value="Tryp_SPc"/>
    <property type="match status" value="1"/>
</dbReference>
<dbReference type="InterPro" id="IPR043504">
    <property type="entry name" value="Peptidase_S1_PA_chymotrypsin"/>
</dbReference>
<dbReference type="PANTHER" id="PTHR24271">
    <property type="entry name" value="KALLIKREIN-RELATED"/>
    <property type="match status" value="1"/>
</dbReference>
<protein>
    <submittedName>
        <fullName evidence="4">Trypsin-like</fullName>
    </submittedName>
</protein>
<dbReference type="GO" id="GO:0004252">
    <property type="term" value="F:serine-type endopeptidase activity"/>
    <property type="evidence" value="ECO:0007669"/>
    <property type="project" value="InterPro"/>
</dbReference>
<dbReference type="PROSITE" id="PS50240">
    <property type="entry name" value="TRYPSIN_DOM"/>
    <property type="match status" value="1"/>
</dbReference>
<dbReference type="InterPro" id="IPR001314">
    <property type="entry name" value="Peptidase_S1A"/>
</dbReference>
<dbReference type="GeneID" id="102219091"/>
<evidence type="ECO:0000259" key="3">
    <source>
        <dbReference type="PROSITE" id="PS50240"/>
    </source>
</evidence>